<evidence type="ECO:0000313" key="2">
    <source>
        <dbReference type="EMBL" id="MFC7142250.1"/>
    </source>
</evidence>
<dbReference type="SUPFAM" id="SSF63829">
    <property type="entry name" value="Calcium-dependent phosphotriesterase"/>
    <property type="match status" value="1"/>
</dbReference>
<dbReference type="GeneID" id="78822585"/>
<accession>A0ABD5Y8Q0</accession>
<proteinExistence type="predicted"/>
<feature type="region of interest" description="Disordered" evidence="1">
    <location>
        <begin position="358"/>
        <end position="380"/>
    </location>
</feature>
<dbReference type="InterPro" id="IPR039535">
    <property type="entry name" value="ASST-like"/>
</dbReference>
<dbReference type="Pfam" id="PF14269">
    <property type="entry name" value="Arylsulfotran_2"/>
    <property type="match status" value="1"/>
</dbReference>
<dbReference type="InterPro" id="IPR011042">
    <property type="entry name" value="6-blade_b-propeller_TolB-like"/>
</dbReference>
<sequence length="463" mass="50565">MSRRRTLARTVFAGLVLFAVALVGSGLLSWVVGDGADVTAAGAETVAPANGTTVITTSMQGNNRIVAYAPDGSVLYFNDSHGVYDDVDPSPRGAYTVTYIGTEKLNRAECHSSEPCTRQFIERVNLTTGEAERLYSRVVAKAQNHWHDADRIGPHRWLVADIAHDRVFVVNTSTGIETWSWHAQNGYDVRSGGIFPNDWTHLNDVERLPDGRVMVSLRNQDTVAFVDPETGVRRGWSLGSDGNHSRLYEQHNPDYIPPERGGPSVVVADSENNRIVEYQRVNRTDTGGPGGPTNASAGTWTRTWQWRDTELRWPRDADRLPNGHTLITDTNGGRVIEVDEAGRVVWRVDIEGPYEAERLGTGDESAGGPSAVRAGIESRSVAEPVAESDRPVWEAAADEAVAAWSSVLPSIVVNPLLYVLPPWIGIVELGGLLSLPPVALAWGLAELYWSPYGVRLSRSDGVR</sequence>
<keyword evidence="3" id="KW-1185">Reference proteome</keyword>
<reference evidence="2 3" key="1">
    <citation type="journal article" date="2019" name="Int. J. Syst. Evol. Microbiol.">
        <title>The Global Catalogue of Microorganisms (GCM) 10K type strain sequencing project: providing services to taxonomists for standard genome sequencing and annotation.</title>
        <authorList>
            <consortium name="The Broad Institute Genomics Platform"/>
            <consortium name="The Broad Institute Genome Sequencing Center for Infectious Disease"/>
            <person name="Wu L."/>
            <person name="Ma J."/>
        </authorList>
    </citation>
    <scope>NUCLEOTIDE SEQUENCE [LARGE SCALE GENOMIC DNA]</scope>
    <source>
        <strain evidence="2 3">XZYJT29</strain>
    </source>
</reference>
<comment type="caution">
    <text evidence="2">The sequence shown here is derived from an EMBL/GenBank/DDBJ whole genome shotgun (WGS) entry which is preliminary data.</text>
</comment>
<organism evidence="2 3">
    <name type="scientific">Halosimplex aquaticum</name>
    <dbReference type="NCBI Taxonomy" id="3026162"/>
    <lineage>
        <taxon>Archaea</taxon>
        <taxon>Methanobacteriati</taxon>
        <taxon>Methanobacteriota</taxon>
        <taxon>Stenosarchaea group</taxon>
        <taxon>Halobacteria</taxon>
        <taxon>Halobacteriales</taxon>
        <taxon>Haloarculaceae</taxon>
        <taxon>Halosimplex</taxon>
    </lineage>
</organism>
<dbReference type="RefSeq" id="WP_274323319.1">
    <property type="nucleotide sequence ID" value="NZ_CP118158.1"/>
</dbReference>
<evidence type="ECO:0000256" key="1">
    <source>
        <dbReference type="SAM" id="MobiDB-lite"/>
    </source>
</evidence>
<protein>
    <submittedName>
        <fullName evidence="2">Arylsulfotransferase family protein</fullName>
    </submittedName>
</protein>
<dbReference type="Proteomes" id="UP001596432">
    <property type="component" value="Unassembled WGS sequence"/>
</dbReference>
<dbReference type="EMBL" id="JBHTAS010000001">
    <property type="protein sequence ID" value="MFC7142250.1"/>
    <property type="molecule type" value="Genomic_DNA"/>
</dbReference>
<dbReference type="AlphaFoldDB" id="A0ABD5Y8Q0"/>
<gene>
    <name evidence="2" type="ORF">ACFQMA_20725</name>
</gene>
<evidence type="ECO:0000313" key="3">
    <source>
        <dbReference type="Proteomes" id="UP001596432"/>
    </source>
</evidence>
<name>A0ABD5Y8Q0_9EURY</name>
<dbReference type="Gene3D" id="2.120.10.30">
    <property type="entry name" value="TolB, C-terminal domain"/>
    <property type="match status" value="1"/>
</dbReference>